<organism evidence="1 2">
    <name type="scientific">Giardia intestinalis</name>
    <name type="common">Giardia lamblia</name>
    <dbReference type="NCBI Taxonomy" id="5741"/>
    <lineage>
        <taxon>Eukaryota</taxon>
        <taxon>Metamonada</taxon>
        <taxon>Diplomonadida</taxon>
        <taxon>Hexamitidae</taxon>
        <taxon>Giardiinae</taxon>
        <taxon>Giardia</taxon>
    </lineage>
</organism>
<protein>
    <submittedName>
        <fullName evidence="1">Uncharacterized protein</fullName>
    </submittedName>
</protein>
<evidence type="ECO:0000313" key="1">
    <source>
        <dbReference type="EMBL" id="ESU37284.1"/>
    </source>
</evidence>
<sequence>MGHVVSPSRPAWRVISAITSFGPQLPWGLLETGQEGGLLPLRAPILVSIDRRTMLLR</sequence>
<dbReference type="Proteomes" id="UP000018320">
    <property type="component" value="Unassembled WGS sequence"/>
</dbReference>
<accession>V6TF47</accession>
<gene>
    <name evidence="1" type="ORF">DHA2_154492</name>
</gene>
<dbReference type="AlphaFoldDB" id="V6TF47"/>
<comment type="caution">
    <text evidence="1">The sequence shown here is derived from an EMBL/GenBank/DDBJ whole genome shotgun (WGS) entry which is preliminary data.</text>
</comment>
<evidence type="ECO:0000313" key="2">
    <source>
        <dbReference type="Proteomes" id="UP000018320"/>
    </source>
</evidence>
<dbReference type="EMBL" id="AHGT01000030">
    <property type="protein sequence ID" value="ESU37284.1"/>
    <property type="molecule type" value="Genomic_DNA"/>
</dbReference>
<proteinExistence type="predicted"/>
<reference evidence="1 2" key="2">
    <citation type="journal article" date="2013" name="Genome Biol. Evol.">
        <title>Genome sequencing of Giardia lamblia genotypes A2 and B isolates (DH and GS) and comparative analysis with the genomes of genotypes A1 and E (WB and Pig).</title>
        <authorList>
            <person name="Adam R.D."/>
            <person name="Dahlstrom E.W."/>
            <person name="Martens C.A."/>
            <person name="Bruno D.P."/>
            <person name="Barbian K.D."/>
            <person name="Ricklefs S.M."/>
            <person name="Hernandez M.M."/>
            <person name="Narla N.P."/>
            <person name="Patel R.B."/>
            <person name="Porcella S.F."/>
            <person name="Nash T.E."/>
        </authorList>
    </citation>
    <scope>NUCLEOTIDE SEQUENCE [LARGE SCALE GENOMIC DNA]</scope>
    <source>
        <strain evidence="1 2">DH</strain>
    </source>
</reference>
<dbReference type="VEuPathDB" id="GiardiaDB:DHA2_154492"/>
<reference evidence="2" key="1">
    <citation type="submission" date="2012-02" db="EMBL/GenBank/DDBJ databases">
        <title>Genome sequencing of Giardia lamblia Genotypes A2 and B isolates (DH and GS) and comparative analysis with the genomes of Genotypes A1 and E (WB and Pig).</title>
        <authorList>
            <person name="Adam R."/>
            <person name="Dahlstrom E."/>
            <person name="Martens C."/>
            <person name="Bruno D."/>
            <person name="Barbian K."/>
            <person name="Porcella S.F."/>
            <person name="Nash T."/>
        </authorList>
    </citation>
    <scope>NUCLEOTIDE SEQUENCE</scope>
    <source>
        <strain evidence="2">DH</strain>
    </source>
</reference>
<name>V6TF47_GIAIN</name>